<name>A0A373FPQ8_COMTE</name>
<dbReference type="OrthoDB" id="8613813at2"/>
<dbReference type="AlphaFoldDB" id="A0A373FPQ8"/>
<evidence type="ECO:0000313" key="2">
    <source>
        <dbReference type="EMBL" id="RGE46128.1"/>
    </source>
</evidence>
<feature type="region of interest" description="Disordered" evidence="1">
    <location>
        <begin position="364"/>
        <end position="394"/>
    </location>
</feature>
<feature type="region of interest" description="Disordered" evidence="1">
    <location>
        <begin position="820"/>
        <end position="849"/>
    </location>
</feature>
<feature type="compositionally biased region" description="Low complexity" evidence="1">
    <location>
        <begin position="835"/>
        <end position="849"/>
    </location>
</feature>
<feature type="compositionally biased region" description="Low complexity" evidence="1">
    <location>
        <begin position="374"/>
        <end position="394"/>
    </location>
</feature>
<protein>
    <recommendedName>
        <fullName evidence="4">Tail fiber protein</fullName>
    </recommendedName>
</protein>
<evidence type="ECO:0008006" key="4">
    <source>
        <dbReference type="Google" id="ProtNLM"/>
    </source>
</evidence>
<reference evidence="2 3" key="1">
    <citation type="submission" date="2018-08" db="EMBL/GenBank/DDBJ databases">
        <title>Comamonas testosteroni strain SWCO2.</title>
        <authorList>
            <person name="Jiang N."/>
            <person name="Zhang X.Z."/>
        </authorList>
    </citation>
    <scope>NUCLEOTIDE SEQUENCE [LARGE SCALE GENOMIC DNA]</scope>
    <source>
        <strain evidence="2 3">SWCO2</strain>
    </source>
</reference>
<evidence type="ECO:0000313" key="3">
    <source>
        <dbReference type="Proteomes" id="UP000261948"/>
    </source>
</evidence>
<dbReference type="Proteomes" id="UP000261948">
    <property type="component" value="Unassembled WGS sequence"/>
</dbReference>
<proteinExistence type="predicted"/>
<accession>A0A373FPQ8</accession>
<keyword evidence="3" id="KW-1185">Reference proteome</keyword>
<feature type="compositionally biased region" description="Low complexity" evidence="1">
    <location>
        <begin position="636"/>
        <end position="656"/>
    </location>
</feature>
<sequence>MAGIIFKLTDAGRQALINAKQDGTQTRTIVSIGVTATAFTPTATITAVPGEIKRLSTIAGDVVAKDTIHVTIRDEGTSTYTVRGLGVYLDNGVLLGTYSQAAVILEKSSASIFLLSTDLRVLDGSIDISTLQFGATNFINPPATTEQPGVVELATPQETALGADGVRAVTSAGLKPLLEGKQPLDATLTALAAVNIVADRLIYTTGVDQFSVTPLTAFIRTLLDDADAVAARSTLGAAPLASPGLTGTPTAPTAAVDTNTAQLATTAFVIGQAGAAAPKMDGAANVGTATRFAREDHVHPSDTSLAPIASPGLTGIPTAPTAVAGTNTVQIATTAFVIGQAGAEAPKMDGAATVGTATRYAREDHVHPSDTAKAPLASPALTGTPTAPTAADGTSTTQLATTAFVQNAVGGYLAKGVTGGTVTLTEAEASNPVIALTGTLTSALNLVVPVTVKRVWAIYNSTTGAFGVTVKTAAGTGVAVAQGKRNLVYTDGTNVYDGFNDFDSIAITGTSTAPTAAVGTSTTQLATTAFVIGQAGAAAPKMDGAANVGTATRFAREDHVHPSDTSLAPIASPGLTGIPTAPTAVAGTNTVQIATTAFVIGQAGAEAPKMDGAATVGTATRYAREDHVHPSDTAKAPLASPALTGTPTAPTAADGTSTTQLATTAFVQNAVGGYLAKGVTGGTVTLTEAEASNPVIALTGTLTSALNLVVPVTVKRVWAIYNSTTGAFGVTVKTAAGTGVAVAQGKRNLVYTDGTNVYDGFNDFDSIAITGTSTAPTAAVGTSTTQLATTAFVIGQAGAAAPKMDGAATVGTATRFAREDHVHPSDTSRAPLASPGLTGVPTAPTAATGTNSNQIATTAFVVARTQIATETVAGLSEVATQPETDAGDDDVRSVTPKKIAPAFGIGQALQDLSSSRVLGVVYTNTTRKPICVYANANSEIAGDAFVVIRMGANANAMGDVSVSRSPVSPGGIAVNAVIPAGFVYLVAATGTGGVSWRELR</sequence>
<organism evidence="2 3">
    <name type="scientific">Comamonas testosteroni</name>
    <name type="common">Pseudomonas testosteroni</name>
    <dbReference type="NCBI Taxonomy" id="285"/>
    <lineage>
        <taxon>Bacteria</taxon>
        <taxon>Pseudomonadati</taxon>
        <taxon>Pseudomonadota</taxon>
        <taxon>Betaproteobacteria</taxon>
        <taxon>Burkholderiales</taxon>
        <taxon>Comamonadaceae</taxon>
        <taxon>Comamonas</taxon>
    </lineage>
</organism>
<comment type="caution">
    <text evidence="2">The sequence shown here is derived from an EMBL/GenBank/DDBJ whole genome shotgun (WGS) entry which is preliminary data.</text>
</comment>
<feature type="region of interest" description="Disordered" evidence="1">
    <location>
        <begin position="626"/>
        <end position="656"/>
    </location>
</feature>
<gene>
    <name evidence="2" type="ORF">DZC30_05000</name>
</gene>
<dbReference type="EMBL" id="QURR01000004">
    <property type="protein sequence ID" value="RGE46128.1"/>
    <property type="molecule type" value="Genomic_DNA"/>
</dbReference>
<evidence type="ECO:0000256" key="1">
    <source>
        <dbReference type="SAM" id="MobiDB-lite"/>
    </source>
</evidence>